<dbReference type="UniPathway" id="UPA00121">
    <property type="reaction ID" value="UER00345"/>
</dbReference>
<evidence type="ECO:0000259" key="9">
    <source>
        <dbReference type="PROSITE" id="PS51171"/>
    </source>
</evidence>
<dbReference type="PIRSF" id="PIRSF001500">
    <property type="entry name" value="Chor_mut_pdt_Ppr"/>
    <property type="match status" value="1"/>
</dbReference>
<evidence type="ECO:0000256" key="7">
    <source>
        <dbReference type="ARBA" id="ARBA00047848"/>
    </source>
</evidence>
<reference evidence="11 12" key="1">
    <citation type="submission" date="2020-07" db="EMBL/GenBank/DDBJ databases">
        <title>Complete genome sequence for Sandaracinobacter sp. M6.</title>
        <authorList>
            <person name="Tang Y."/>
            <person name="Liu Q."/>
            <person name="Guo Z."/>
            <person name="Lei P."/>
            <person name="Huang B."/>
        </authorList>
    </citation>
    <scope>NUCLEOTIDE SEQUENCE [LARGE SCALE GENOMIC DNA]</scope>
    <source>
        <strain evidence="11 12">M6</strain>
    </source>
</reference>
<feature type="domain" description="ACT" evidence="10">
    <location>
        <begin position="215"/>
        <end position="289"/>
    </location>
</feature>
<dbReference type="SUPFAM" id="SSF53850">
    <property type="entry name" value="Periplasmic binding protein-like II"/>
    <property type="match status" value="1"/>
</dbReference>
<name>A0A7G5IKZ7_9SPHN</name>
<evidence type="ECO:0000256" key="1">
    <source>
        <dbReference type="ARBA" id="ARBA00004741"/>
    </source>
</evidence>
<feature type="domain" description="Prephenate dehydratase" evidence="9">
    <location>
        <begin position="26"/>
        <end position="201"/>
    </location>
</feature>
<dbReference type="SUPFAM" id="SSF55021">
    <property type="entry name" value="ACT-like"/>
    <property type="match status" value="1"/>
</dbReference>
<dbReference type="PANTHER" id="PTHR21022:SF19">
    <property type="entry name" value="PREPHENATE DEHYDRATASE-RELATED"/>
    <property type="match status" value="1"/>
</dbReference>
<dbReference type="PANTHER" id="PTHR21022">
    <property type="entry name" value="PREPHENATE DEHYDRATASE P PROTEIN"/>
    <property type="match status" value="1"/>
</dbReference>
<organism evidence="11 12">
    <name type="scientific">Sandaracinobacteroides saxicola</name>
    <dbReference type="NCBI Taxonomy" id="2759707"/>
    <lineage>
        <taxon>Bacteria</taxon>
        <taxon>Pseudomonadati</taxon>
        <taxon>Pseudomonadota</taxon>
        <taxon>Alphaproteobacteria</taxon>
        <taxon>Sphingomonadales</taxon>
        <taxon>Sphingosinicellaceae</taxon>
        <taxon>Sandaracinobacteroides</taxon>
    </lineage>
</organism>
<keyword evidence="4" id="KW-0057">Aromatic amino acid biosynthesis</keyword>
<accession>A0A7G5IKZ7</accession>
<dbReference type="GO" id="GO:0005737">
    <property type="term" value="C:cytoplasm"/>
    <property type="evidence" value="ECO:0007669"/>
    <property type="project" value="TreeGrafter"/>
</dbReference>
<comment type="catalytic activity">
    <reaction evidence="7">
        <text>prephenate + H(+) = 3-phenylpyruvate + CO2 + H2O</text>
        <dbReference type="Rhea" id="RHEA:21648"/>
        <dbReference type="ChEBI" id="CHEBI:15377"/>
        <dbReference type="ChEBI" id="CHEBI:15378"/>
        <dbReference type="ChEBI" id="CHEBI:16526"/>
        <dbReference type="ChEBI" id="CHEBI:18005"/>
        <dbReference type="ChEBI" id="CHEBI:29934"/>
        <dbReference type="EC" id="4.2.1.51"/>
    </reaction>
</comment>
<keyword evidence="12" id="KW-1185">Reference proteome</keyword>
<evidence type="ECO:0000256" key="8">
    <source>
        <dbReference type="PIRSR" id="PIRSR001500-2"/>
    </source>
</evidence>
<gene>
    <name evidence="11" type="ORF">H3309_06130</name>
</gene>
<dbReference type="Gene3D" id="3.30.70.260">
    <property type="match status" value="1"/>
</dbReference>
<dbReference type="KEGG" id="sand:H3309_06130"/>
<dbReference type="Pfam" id="PF00800">
    <property type="entry name" value="PDT"/>
    <property type="match status" value="1"/>
</dbReference>
<dbReference type="GO" id="GO:0004664">
    <property type="term" value="F:prephenate dehydratase activity"/>
    <property type="evidence" value="ECO:0007669"/>
    <property type="project" value="UniProtKB-EC"/>
</dbReference>
<evidence type="ECO:0000313" key="11">
    <source>
        <dbReference type="EMBL" id="QMW24039.1"/>
    </source>
</evidence>
<dbReference type="EC" id="4.2.1.51" evidence="2"/>
<dbReference type="Proteomes" id="UP000515292">
    <property type="component" value="Chromosome"/>
</dbReference>
<dbReference type="InterPro" id="IPR002912">
    <property type="entry name" value="ACT_dom"/>
</dbReference>
<dbReference type="RefSeq" id="WP_182297862.1">
    <property type="nucleotide sequence ID" value="NZ_CP059851.1"/>
</dbReference>
<keyword evidence="3" id="KW-0028">Amino-acid biosynthesis</keyword>
<dbReference type="InterPro" id="IPR008242">
    <property type="entry name" value="Chor_mutase/pphenate_deHydtase"/>
</dbReference>
<dbReference type="GO" id="GO:0009094">
    <property type="term" value="P:L-phenylalanine biosynthetic process"/>
    <property type="evidence" value="ECO:0007669"/>
    <property type="project" value="UniProtKB-UniPathway"/>
</dbReference>
<evidence type="ECO:0000256" key="2">
    <source>
        <dbReference type="ARBA" id="ARBA00013147"/>
    </source>
</evidence>
<dbReference type="InterPro" id="IPR001086">
    <property type="entry name" value="Preph_deHydtase"/>
</dbReference>
<evidence type="ECO:0000256" key="4">
    <source>
        <dbReference type="ARBA" id="ARBA00023141"/>
    </source>
</evidence>
<dbReference type="AlphaFoldDB" id="A0A7G5IKZ7"/>
<evidence type="ECO:0000313" key="12">
    <source>
        <dbReference type="Proteomes" id="UP000515292"/>
    </source>
</evidence>
<dbReference type="InterPro" id="IPR045865">
    <property type="entry name" value="ACT-like_dom_sf"/>
</dbReference>
<evidence type="ECO:0000256" key="6">
    <source>
        <dbReference type="ARBA" id="ARBA00023239"/>
    </source>
</evidence>
<proteinExistence type="predicted"/>
<dbReference type="PROSITE" id="PS51671">
    <property type="entry name" value="ACT"/>
    <property type="match status" value="1"/>
</dbReference>
<evidence type="ECO:0000259" key="10">
    <source>
        <dbReference type="PROSITE" id="PS51671"/>
    </source>
</evidence>
<dbReference type="PROSITE" id="PS51171">
    <property type="entry name" value="PREPHENATE_DEHYDR_3"/>
    <property type="match status" value="1"/>
</dbReference>
<dbReference type="Gene3D" id="3.40.190.10">
    <property type="entry name" value="Periplasmic binding protein-like II"/>
    <property type="match status" value="2"/>
</dbReference>
<dbReference type="CDD" id="cd04905">
    <property type="entry name" value="ACT_CM-PDT"/>
    <property type="match status" value="1"/>
</dbReference>
<dbReference type="EMBL" id="CP059851">
    <property type="protein sequence ID" value="QMW24039.1"/>
    <property type="molecule type" value="Genomic_DNA"/>
</dbReference>
<keyword evidence="6" id="KW-0456">Lyase</keyword>
<keyword evidence="5" id="KW-0584">Phenylalanine biosynthesis</keyword>
<evidence type="ECO:0000256" key="3">
    <source>
        <dbReference type="ARBA" id="ARBA00022605"/>
    </source>
</evidence>
<feature type="site" description="Essential for prephenate dehydratase activity" evidence="8">
    <location>
        <position position="194"/>
    </location>
</feature>
<evidence type="ECO:0000256" key="5">
    <source>
        <dbReference type="ARBA" id="ARBA00023222"/>
    </source>
</evidence>
<comment type="pathway">
    <text evidence="1">Amino-acid biosynthesis; L-phenylalanine biosynthesis; phenylpyruvate from prephenate: step 1/1.</text>
</comment>
<sequence>MSSYPAPARALVDAMTAAAAAEPARAVAFQGAPGAYSHQAVREALPDALPLPCFSFEEAVDAVIEGRAARAMLPVENNLHGRVADVHVLLPESGLAVVGEHSVKVEHCLLGLPGTTIAGIRTAMSHPQALGQTRKTCKRLGLRQQSAADTAASAAAIVEAGDPTVAAIASRLAAELYGCTILLENIQDQDSNTTRFLLLQPTAVEPAADAPVKTMLVFEVKHIPAALFKALGGFATNGVNISRLESHLVGNFSGAAFLLDIEGHPRDPAVARALEELAFHSKWVRLLGSWALKG</sequence>
<dbReference type="CDD" id="cd13631">
    <property type="entry name" value="PBP2_Ct-PDT_like"/>
    <property type="match status" value="1"/>
</dbReference>
<protein>
    <recommendedName>
        <fullName evidence="2">prephenate dehydratase</fullName>
        <ecNumber evidence="2">4.2.1.51</ecNumber>
    </recommendedName>
</protein>